<feature type="transmembrane region" description="Helical" evidence="6">
    <location>
        <begin position="183"/>
        <end position="202"/>
    </location>
</feature>
<dbReference type="GeneID" id="93649681"/>
<gene>
    <name evidence="7" type="ORF">I9W82_001052</name>
</gene>
<evidence type="ECO:0000256" key="6">
    <source>
        <dbReference type="SAM" id="Phobius"/>
    </source>
</evidence>
<feature type="transmembrane region" description="Helical" evidence="6">
    <location>
        <begin position="103"/>
        <end position="120"/>
    </location>
</feature>
<dbReference type="OrthoDB" id="5581259at2759"/>
<dbReference type="InterPro" id="IPR005344">
    <property type="entry name" value="TMEM33/Pom33"/>
</dbReference>
<dbReference type="GO" id="GO:0071786">
    <property type="term" value="P:endoplasmic reticulum tubular network organization"/>
    <property type="evidence" value="ECO:0007669"/>
    <property type="project" value="TreeGrafter"/>
</dbReference>
<keyword evidence="8" id="KW-1185">Reference proteome</keyword>
<evidence type="ECO:0000256" key="1">
    <source>
        <dbReference type="ARBA" id="ARBA00004141"/>
    </source>
</evidence>
<evidence type="ECO:0000256" key="3">
    <source>
        <dbReference type="ARBA" id="ARBA00022692"/>
    </source>
</evidence>
<dbReference type="PANTHER" id="PTHR12703">
    <property type="entry name" value="TRANSMEMBRANE PROTEIN 33"/>
    <property type="match status" value="1"/>
</dbReference>
<protein>
    <recommendedName>
        <fullName evidence="9">Nucleoporin POM33</fullName>
    </recommendedName>
</protein>
<feature type="transmembrane region" description="Helical" evidence="6">
    <location>
        <begin position="208"/>
        <end position="227"/>
    </location>
</feature>
<evidence type="ECO:0000313" key="8">
    <source>
        <dbReference type="Proteomes" id="UP000669133"/>
    </source>
</evidence>
<comment type="similarity">
    <text evidence="2">Belongs to the PER33/POM33 family.</text>
</comment>
<dbReference type="PANTHER" id="PTHR12703:SF4">
    <property type="entry name" value="TRANSMEMBRANE PROTEIN 33"/>
    <property type="match status" value="1"/>
</dbReference>
<organism evidence="7 8">
    <name type="scientific">Candida metapsilosis</name>
    <dbReference type="NCBI Taxonomy" id="273372"/>
    <lineage>
        <taxon>Eukaryota</taxon>
        <taxon>Fungi</taxon>
        <taxon>Dikarya</taxon>
        <taxon>Ascomycota</taxon>
        <taxon>Saccharomycotina</taxon>
        <taxon>Pichiomycetes</taxon>
        <taxon>Debaryomycetaceae</taxon>
        <taxon>Candida/Lodderomyces clade</taxon>
        <taxon>Candida</taxon>
    </lineage>
</organism>
<feature type="transmembrane region" description="Helical" evidence="6">
    <location>
        <begin position="34"/>
        <end position="57"/>
    </location>
</feature>
<dbReference type="RefSeq" id="XP_067551075.1">
    <property type="nucleotide sequence ID" value="XM_067689757.1"/>
</dbReference>
<comment type="caution">
    <text evidence="7">The sequence shown here is derived from an EMBL/GenBank/DDBJ whole genome shotgun (WGS) entry which is preliminary data.</text>
</comment>
<proteinExistence type="inferred from homology"/>
<dbReference type="AlphaFoldDB" id="A0A8H7ZJK9"/>
<dbReference type="Pfam" id="PF03661">
    <property type="entry name" value="TMEM33_Pom33"/>
    <property type="match status" value="1"/>
</dbReference>
<comment type="subcellular location">
    <subcellularLocation>
        <location evidence="1">Membrane</location>
        <topology evidence="1">Multi-pass membrane protein</topology>
    </subcellularLocation>
</comment>
<feature type="transmembrane region" description="Helical" evidence="6">
    <location>
        <begin position="63"/>
        <end position="82"/>
    </location>
</feature>
<dbReference type="Proteomes" id="UP000669133">
    <property type="component" value="Unassembled WGS sequence"/>
</dbReference>
<keyword evidence="5 6" id="KW-0472">Membrane</keyword>
<evidence type="ECO:0000256" key="4">
    <source>
        <dbReference type="ARBA" id="ARBA00022989"/>
    </source>
</evidence>
<accession>A0A8H7ZJK9</accession>
<dbReference type="GO" id="GO:0016020">
    <property type="term" value="C:membrane"/>
    <property type="evidence" value="ECO:0007669"/>
    <property type="project" value="UniProtKB-SubCell"/>
</dbReference>
<dbReference type="EMBL" id="JAEOAQ010000001">
    <property type="protein sequence ID" value="KAG5421959.1"/>
    <property type="molecule type" value="Genomic_DNA"/>
</dbReference>
<keyword evidence="3 6" id="KW-0812">Transmembrane</keyword>
<evidence type="ECO:0000313" key="7">
    <source>
        <dbReference type="EMBL" id="KAG5421959.1"/>
    </source>
</evidence>
<evidence type="ECO:0000256" key="2">
    <source>
        <dbReference type="ARBA" id="ARBA00007322"/>
    </source>
</evidence>
<evidence type="ECO:0008006" key="9">
    <source>
        <dbReference type="Google" id="ProtNLM"/>
    </source>
</evidence>
<name>A0A8H7ZJK9_9ASCO</name>
<dbReference type="GO" id="GO:0061024">
    <property type="term" value="P:membrane organization"/>
    <property type="evidence" value="ECO:0007669"/>
    <property type="project" value="TreeGrafter"/>
</dbReference>
<dbReference type="InterPro" id="IPR051645">
    <property type="entry name" value="PER33/POM33_regulator"/>
</dbReference>
<dbReference type="GO" id="GO:0005783">
    <property type="term" value="C:endoplasmic reticulum"/>
    <property type="evidence" value="ECO:0007669"/>
    <property type="project" value="TreeGrafter"/>
</dbReference>
<reference evidence="7 8" key="1">
    <citation type="submission" date="2020-12" db="EMBL/GenBank/DDBJ databases">
        <title>Effect of drift, selection, and recombination on the evolution of hybrid genomes in Candida yeast pathogens.</title>
        <authorList>
            <person name="Mixao V."/>
            <person name="Ksiezopolska E."/>
            <person name="Saus E."/>
            <person name="Boekhout T."/>
            <person name="Gacser A."/>
            <person name="Gabaldon T."/>
        </authorList>
    </citation>
    <scope>NUCLEOTIDE SEQUENCE [LARGE SCALE GENOMIC DNA]</scope>
    <source>
        <strain evidence="7 8">BP57</strain>
    </source>
</reference>
<keyword evidence="4 6" id="KW-1133">Transmembrane helix</keyword>
<sequence length="286" mass="32493">MPPKATTSSKSSTTRVQSGSPAQQLTALFKTQQFYWYLGHVFAIIFFVLSSLTAMLFRQAASLKYFRFTLLSIIVTYLIVLKQVYIKRSAPKLSIARLSRDENVQYLSLAVIFYIASYILDTPAQTVLYSYIIFAVFHALTYFQNNLLSIAIPSIDAQQRVNAAINNFTTQFNQPALSAASSVEIVLAVMSAFDVLISTFWVLLKWNIVQYATKVFLFVAVVVFNKLRYDSNQFTKAAVNQLDQTLNGYVSKLNNAQLSQKYFALREKFIHYVALVQLPKTEKKTQ</sequence>
<evidence type="ECO:0000256" key="5">
    <source>
        <dbReference type="ARBA" id="ARBA00023136"/>
    </source>
</evidence>